<sequence length="139" mass="15715">MATLRSTLRFVVFIVAIMLFLVGGASWIIGADQDYSVTYERVEENVPGRAQASDWDVGSYGALDEQQRQDFQRAVDGEVVTYENDPEWPDVIEKDDRYYVFSVNGHFDWFDPGTFGPLAASLVGLVAVVLVARDEHREY</sequence>
<name>A0A6B0GGN4_9EURY</name>
<feature type="transmembrane region" description="Helical" evidence="1">
    <location>
        <begin position="7"/>
        <end position="29"/>
    </location>
</feature>
<organism evidence="2 3">
    <name type="scientific">Halomarina oriensis</name>
    <dbReference type="NCBI Taxonomy" id="671145"/>
    <lineage>
        <taxon>Archaea</taxon>
        <taxon>Methanobacteriati</taxon>
        <taxon>Methanobacteriota</taxon>
        <taxon>Stenosarchaea group</taxon>
        <taxon>Halobacteria</taxon>
        <taxon>Halobacteriales</taxon>
        <taxon>Natronomonadaceae</taxon>
        <taxon>Halomarina</taxon>
    </lineage>
</organism>
<proteinExistence type="predicted"/>
<evidence type="ECO:0000313" key="3">
    <source>
        <dbReference type="Proteomes" id="UP000451471"/>
    </source>
</evidence>
<dbReference type="RefSeq" id="WP_158203722.1">
    <property type="nucleotide sequence ID" value="NZ_WSZK01000012.1"/>
</dbReference>
<dbReference type="OrthoDB" id="292887at2157"/>
<comment type="caution">
    <text evidence="2">The sequence shown here is derived from an EMBL/GenBank/DDBJ whole genome shotgun (WGS) entry which is preliminary data.</text>
</comment>
<dbReference type="Proteomes" id="UP000451471">
    <property type="component" value="Unassembled WGS sequence"/>
</dbReference>
<evidence type="ECO:0000256" key="1">
    <source>
        <dbReference type="SAM" id="Phobius"/>
    </source>
</evidence>
<reference evidence="2 3" key="1">
    <citation type="submission" date="2019-12" db="EMBL/GenBank/DDBJ databases">
        <title>Halocatena pleomorpha gen. nov. sp. nov., an extremely halophilic archaeon of family Halobacteriaceae isolated from saltpan soil.</title>
        <authorList>
            <person name="Pal Y."/>
            <person name="Verma A."/>
            <person name="Krishnamurthi S."/>
            <person name="Kumar P."/>
        </authorList>
    </citation>
    <scope>NUCLEOTIDE SEQUENCE [LARGE SCALE GENOMIC DNA]</scope>
    <source>
        <strain evidence="2 3">JCM 16495</strain>
    </source>
</reference>
<gene>
    <name evidence="2" type="ORF">GQS65_05825</name>
</gene>
<accession>A0A6B0GGN4</accession>
<protein>
    <submittedName>
        <fullName evidence="2">Uncharacterized protein</fullName>
    </submittedName>
</protein>
<keyword evidence="1" id="KW-0812">Transmembrane</keyword>
<keyword evidence="1" id="KW-1133">Transmembrane helix</keyword>
<keyword evidence="3" id="KW-1185">Reference proteome</keyword>
<dbReference type="AlphaFoldDB" id="A0A6B0GGN4"/>
<feature type="transmembrane region" description="Helical" evidence="1">
    <location>
        <begin position="114"/>
        <end position="132"/>
    </location>
</feature>
<dbReference type="EMBL" id="WSZK01000012">
    <property type="protein sequence ID" value="MWG34012.1"/>
    <property type="molecule type" value="Genomic_DNA"/>
</dbReference>
<evidence type="ECO:0000313" key="2">
    <source>
        <dbReference type="EMBL" id="MWG34012.1"/>
    </source>
</evidence>
<keyword evidence="1" id="KW-0472">Membrane</keyword>